<gene>
    <name evidence="9" type="ORF">AW171_hschr2856</name>
</gene>
<dbReference type="OrthoDB" id="414698at2759"/>
<evidence type="ECO:0000256" key="1">
    <source>
        <dbReference type="ARBA" id="ARBA00004903"/>
    </source>
</evidence>
<dbReference type="EC" id="1.5.1.3" evidence="2"/>
<dbReference type="PRINTS" id="PR00070">
    <property type="entry name" value="DHFR"/>
</dbReference>
<dbReference type="Proteomes" id="UP000243052">
    <property type="component" value="Chromosome ii"/>
</dbReference>
<keyword evidence="6" id="KW-0560">Oxidoreductase</keyword>
<protein>
    <recommendedName>
        <fullName evidence="3">Dihydrofolate reductase</fullName>
        <ecNumber evidence="2">1.5.1.3</ecNumber>
    </recommendedName>
</protein>
<dbReference type="RefSeq" id="XP_017986043.1">
    <property type="nucleotide sequence ID" value="XM_018130554.1"/>
</dbReference>
<organism evidence="9 10">
    <name type="scientific">Eremothecium sinecaudum</name>
    <dbReference type="NCBI Taxonomy" id="45286"/>
    <lineage>
        <taxon>Eukaryota</taxon>
        <taxon>Fungi</taxon>
        <taxon>Dikarya</taxon>
        <taxon>Ascomycota</taxon>
        <taxon>Saccharomycotina</taxon>
        <taxon>Saccharomycetes</taxon>
        <taxon>Saccharomycetales</taxon>
        <taxon>Saccharomycetaceae</taxon>
        <taxon>Eremothecium</taxon>
    </lineage>
</organism>
<dbReference type="SUPFAM" id="SSF53597">
    <property type="entry name" value="Dihydrofolate reductase-like"/>
    <property type="match status" value="1"/>
</dbReference>
<dbReference type="STRING" id="45286.A0A109UXC9"/>
<keyword evidence="4" id="KW-0554">One-carbon metabolism</keyword>
<dbReference type="GO" id="GO:0050661">
    <property type="term" value="F:NADP binding"/>
    <property type="evidence" value="ECO:0007669"/>
    <property type="project" value="InterPro"/>
</dbReference>
<reference evidence="9 10" key="1">
    <citation type="submission" date="2016-01" db="EMBL/GenBank/DDBJ databases">
        <title>Genome sequence of the yeast Holleya sinecauda.</title>
        <authorList>
            <person name="Dietrich F.S."/>
        </authorList>
    </citation>
    <scope>NUCLEOTIDE SEQUENCE [LARGE SCALE GENOMIC DNA]</scope>
    <source>
        <strain evidence="9 10">ATCC 58844</strain>
    </source>
</reference>
<evidence type="ECO:0000256" key="3">
    <source>
        <dbReference type="ARBA" id="ARBA00018886"/>
    </source>
</evidence>
<dbReference type="InterPro" id="IPR024072">
    <property type="entry name" value="DHFR-like_dom_sf"/>
</dbReference>
<proteinExistence type="inferred from homology"/>
<dbReference type="GO" id="GO:0046654">
    <property type="term" value="P:tetrahydrofolate biosynthetic process"/>
    <property type="evidence" value="ECO:0007669"/>
    <property type="project" value="UniProtKB-UniPathway"/>
</dbReference>
<evidence type="ECO:0000313" key="9">
    <source>
        <dbReference type="EMBL" id="AMD19047.1"/>
    </source>
</evidence>
<dbReference type="PANTHER" id="PTHR48069">
    <property type="entry name" value="DIHYDROFOLATE REDUCTASE"/>
    <property type="match status" value="1"/>
</dbReference>
<accession>A0A109UXC9</accession>
<dbReference type="InterPro" id="IPR017925">
    <property type="entry name" value="DHFR_CS"/>
</dbReference>
<evidence type="ECO:0000256" key="2">
    <source>
        <dbReference type="ARBA" id="ARBA00012856"/>
    </source>
</evidence>
<dbReference type="PROSITE" id="PS00075">
    <property type="entry name" value="DHFR_1"/>
    <property type="match status" value="1"/>
</dbReference>
<evidence type="ECO:0000259" key="8">
    <source>
        <dbReference type="PROSITE" id="PS51330"/>
    </source>
</evidence>
<dbReference type="EMBL" id="CP014242">
    <property type="protein sequence ID" value="AMD19047.1"/>
    <property type="molecule type" value="Genomic_DNA"/>
</dbReference>
<dbReference type="GO" id="GO:0006730">
    <property type="term" value="P:one-carbon metabolic process"/>
    <property type="evidence" value="ECO:0007669"/>
    <property type="project" value="UniProtKB-KW"/>
</dbReference>
<dbReference type="Pfam" id="PF00186">
    <property type="entry name" value="DHFR_1"/>
    <property type="match status" value="1"/>
</dbReference>
<evidence type="ECO:0000256" key="6">
    <source>
        <dbReference type="ARBA" id="ARBA00023002"/>
    </source>
</evidence>
<dbReference type="Gene3D" id="3.40.430.10">
    <property type="entry name" value="Dihydrofolate Reductase, subunit A"/>
    <property type="match status" value="1"/>
</dbReference>
<dbReference type="GO" id="GO:0046452">
    <property type="term" value="P:dihydrofolate metabolic process"/>
    <property type="evidence" value="ECO:0007669"/>
    <property type="project" value="TreeGrafter"/>
</dbReference>
<dbReference type="GO" id="GO:0046655">
    <property type="term" value="P:folic acid metabolic process"/>
    <property type="evidence" value="ECO:0007669"/>
    <property type="project" value="TreeGrafter"/>
</dbReference>
<keyword evidence="10" id="KW-1185">Reference proteome</keyword>
<comment type="pathway">
    <text evidence="1">Cofactor biosynthesis; tetrahydrofolate biosynthesis; 5,6,7,8-tetrahydrofolate from 7,8-dihydrofolate: step 1/1.</text>
</comment>
<dbReference type="PANTHER" id="PTHR48069:SF3">
    <property type="entry name" value="DIHYDROFOLATE REDUCTASE"/>
    <property type="match status" value="1"/>
</dbReference>
<dbReference type="InterPro" id="IPR001796">
    <property type="entry name" value="DHFR_dom"/>
</dbReference>
<dbReference type="PROSITE" id="PS51330">
    <property type="entry name" value="DHFR_2"/>
    <property type="match status" value="1"/>
</dbReference>
<comment type="similarity">
    <text evidence="7">Belongs to the dihydrofolate reductase family.</text>
</comment>
<dbReference type="UniPathway" id="UPA00077">
    <property type="reaction ID" value="UER00158"/>
</dbReference>
<evidence type="ECO:0000313" key="10">
    <source>
        <dbReference type="Proteomes" id="UP000243052"/>
    </source>
</evidence>
<dbReference type="InterPro" id="IPR012259">
    <property type="entry name" value="DHFR"/>
</dbReference>
<keyword evidence="5" id="KW-0521">NADP</keyword>
<dbReference type="CDD" id="cd00209">
    <property type="entry name" value="DHFR"/>
    <property type="match status" value="1"/>
</dbReference>
<dbReference type="GeneID" id="28722501"/>
<name>A0A109UXC9_9SACH</name>
<evidence type="ECO:0000256" key="4">
    <source>
        <dbReference type="ARBA" id="ARBA00022563"/>
    </source>
</evidence>
<feature type="domain" description="DHFR" evidence="8">
    <location>
        <begin position="7"/>
        <end position="204"/>
    </location>
</feature>
<evidence type="ECO:0000256" key="5">
    <source>
        <dbReference type="ARBA" id="ARBA00022857"/>
    </source>
</evidence>
<dbReference type="GO" id="GO:0005739">
    <property type="term" value="C:mitochondrion"/>
    <property type="evidence" value="ECO:0007669"/>
    <property type="project" value="TreeGrafter"/>
</dbReference>
<dbReference type="AlphaFoldDB" id="A0A109UXC9"/>
<dbReference type="GO" id="GO:0004146">
    <property type="term" value="F:dihydrofolate reductase activity"/>
    <property type="evidence" value="ECO:0007669"/>
    <property type="project" value="UniProtKB-EC"/>
</dbReference>
<evidence type="ECO:0000256" key="7">
    <source>
        <dbReference type="RuleBase" id="RU004474"/>
    </source>
</evidence>
<sequence>MTSYKVPIVSIFACRVPDYGIGVKGKLPWRLSSDMTYFRDVTSSTFEPDKRNAVVMGKKTWDSMPKQFRPLKHRLNVVVSRSFTSQWEHSDIIRSNDLSKALQRLSDQSEELKLERIYVIGGAQIYDQTMHLCDNLLVTKVDPVTDEARSLEIDTQLDGERINKEFKENLDKLRGFIPPSVTLPQVGVWSEERGHRLQFSLYERSS</sequence>